<dbReference type="InterPro" id="IPR011646">
    <property type="entry name" value="KAP_P-loop"/>
</dbReference>
<feature type="transmembrane region" description="Helical" evidence="1">
    <location>
        <begin position="91"/>
        <end position="108"/>
    </location>
</feature>
<gene>
    <name evidence="3" type="ORF">DC53_08055</name>
</gene>
<accession>A0ABD3Y9R7</accession>
<protein>
    <recommendedName>
        <fullName evidence="2">KAP NTPase domain-containing protein</fullName>
    </recommendedName>
</protein>
<dbReference type="SUPFAM" id="SSF52540">
    <property type="entry name" value="P-loop containing nucleoside triphosphate hydrolases"/>
    <property type="match status" value="1"/>
</dbReference>
<feature type="transmembrane region" description="Helical" evidence="1">
    <location>
        <begin position="12"/>
        <end position="33"/>
    </location>
</feature>
<feature type="transmembrane region" description="Helical" evidence="1">
    <location>
        <begin position="157"/>
        <end position="174"/>
    </location>
</feature>
<name>A0ABD3Y9R7_9GAMM</name>
<feature type="transmembrane region" description="Helical" evidence="1">
    <location>
        <begin position="53"/>
        <end position="70"/>
    </location>
</feature>
<reference evidence="3 4" key="1">
    <citation type="submission" date="2014-04" db="EMBL/GenBank/DDBJ databases">
        <title>Pseudoalteromonas galatheae sp. nov., isolated from a deep-sea polychaete near Canal Concepcion, Chile.</title>
        <authorList>
            <person name="Machado H.R."/>
            <person name="Gram L."/>
            <person name="Vynne N.G."/>
        </authorList>
    </citation>
    <scope>NUCLEOTIDE SEQUENCE [LARGE SCALE GENOMIC DNA]</scope>
    <source>
        <strain evidence="3 4">KMM216</strain>
    </source>
</reference>
<keyword evidence="1" id="KW-0812">Transmembrane</keyword>
<keyword evidence="1" id="KW-1133">Transmembrane helix</keyword>
<dbReference type="AlphaFoldDB" id="A0ABD3Y9R7"/>
<feature type="transmembrane region" description="Helical" evidence="1">
    <location>
        <begin position="180"/>
        <end position="198"/>
    </location>
</feature>
<dbReference type="EMBL" id="JJNZ01000024">
    <property type="protein sequence ID" value="KDC51514.1"/>
    <property type="molecule type" value="Genomic_DNA"/>
</dbReference>
<evidence type="ECO:0000256" key="1">
    <source>
        <dbReference type="SAM" id="Phobius"/>
    </source>
</evidence>
<comment type="caution">
    <text evidence="3">The sequence shown here is derived from an EMBL/GenBank/DDBJ whole genome shotgun (WGS) entry which is preliminary data.</text>
</comment>
<dbReference type="Pfam" id="PF07693">
    <property type="entry name" value="KAP_NTPase"/>
    <property type="match status" value="1"/>
</dbReference>
<sequence length="920" mass="105131">MSQVKTLPITATRWLSLLLCAITAATITVFLSKVGFVQKAYLSWSAILNANPILHYSCAFLAGIGIKLLLDKFYISHPKRSIGFNWRYPPVTIAVWLSVAGLLVYLFVNTEYRTYFLDDDLLLSSLKYLHITLFSSALFVLFQETKEKAKKLGDKSWFILFIILVTLLLASGCYHTPWPIIITFILLYCFAVILRLLANSEVKKTYNESSSVGVNLGDDFKDLDDFREWFKDDSTIKSKEKLEPDLQVYAKRITERLRNGGDDYEEDLAQHIALCGPYGCGKSSIVAAIASELKKPKQVKLESSDKEKLTVKQQNKIYWIHSDISTWGAASGSVAHVVISNIIDDISQYIDMCAFRALPKHYTEALKSGGSAFQFVSTLLAGPVDIEESFKKLNGVLEETNHKLLITLQDVDRGTDEESEKRLNDIAALLDRLKNEALSHINFIVAMGNEKDVAAEVISKATDYREDIAALDCFDYLNQYTKLCLENALKPNKYRKIESYKIIGHWGLVKLDEQCKGQRDSLSSELKKLEISTSYIDSHLNSFRVLKKVLRRVEQAWQPEKLMGEVNFISLMMVAAFREVYPVQYSRYQKLATKENQLLHRWSAPKSLELKIIEICKSNDGVQDEQLKQYVGHMLSIDWGKSDEANATVNPKFNYLQSVGCTNNAVNYLDRIQREGLSRKEKLYATELSDQILIAKVVELRESAEILEFLDKWFGLEREYRLGLERFFFIPDCCDDLTKGLSGFFEGQNDKRKLKFKNFSENCDIELSIAWLIAECLTLGNSHEVFSFFFIRIKSDDQRASNEDRDIFYLLVVEILGLLPSTSEPENIMIFFRELNKVENEKAHMFFCLFLISATKEGERDYDCANKCFEFDISNIRVADQKLNVLLGIDSNKSLAISVDAGIEFDNAERLNKEIKDIFK</sequence>
<evidence type="ECO:0000313" key="4">
    <source>
        <dbReference type="Proteomes" id="UP000027154"/>
    </source>
</evidence>
<evidence type="ECO:0000259" key="2">
    <source>
        <dbReference type="Pfam" id="PF07693"/>
    </source>
</evidence>
<dbReference type="Gene3D" id="3.40.50.300">
    <property type="entry name" value="P-loop containing nucleotide triphosphate hydrolases"/>
    <property type="match status" value="1"/>
</dbReference>
<dbReference type="RefSeq" id="WP_033029159.1">
    <property type="nucleotide sequence ID" value="NZ_JJNZ01000024.1"/>
</dbReference>
<dbReference type="InterPro" id="IPR027417">
    <property type="entry name" value="P-loop_NTPase"/>
</dbReference>
<keyword evidence="1" id="KW-0472">Membrane</keyword>
<dbReference type="Proteomes" id="UP000027154">
    <property type="component" value="Unassembled WGS sequence"/>
</dbReference>
<organism evidence="3 4">
    <name type="scientific">Pseudoalteromonas fuliginea</name>
    <dbReference type="NCBI Taxonomy" id="1872678"/>
    <lineage>
        <taxon>Bacteria</taxon>
        <taxon>Pseudomonadati</taxon>
        <taxon>Pseudomonadota</taxon>
        <taxon>Gammaproteobacteria</taxon>
        <taxon>Alteromonadales</taxon>
        <taxon>Pseudoalteromonadaceae</taxon>
        <taxon>Pseudoalteromonas</taxon>
    </lineage>
</organism>
<proteinExistence type="predicted"/>
<evidence type="ECO:0000313" key="3">
    <source>
        <dbReference type="EMBL" id="KDC51514.1"/>
    </source>
</evidence>
<feature type="domain" description="KAP NTPase" evidence="2">
    <location>
        <begin position="272"/>
        <end position="447"/>
    </location>
</feature>
<feature type="transmembrane region" description="Helical" evidence="1">
    <location>
        <begin position="128"/>
        <end position="145"/>
    </location>
</feature>